<comment type="caution">
    <text evidence="1">The sequence shown here is derived from an EMBL/GenBank/DDBJ whole genome shotgun (WGS) entry which is preliminary data.</text>
</comment>
<accession>A0A846H9I4</accession>
<sequence>MGNGEWGIGHGAWASGIGHRASGMGKRFDLITYYLLPMPIALCPIRNRLASSDCRMQLMCPKMKIRNY</sequence>
<gene>
    <name evidence="1" type="ORF">PI95_014530</name>
</gene>
<proteinExistence type="predicted"/>
<dbReference type="RefSeq" id="WP_163518898.1">
    <property type="nucleotide sequence ID" value="NZ_JTCM02000028.1"/>
</dbReference>
<reference evidence="1 2" key="1">
    <citation type="journal article" date="2015" name="Genome Announc.">
        <title>Draft Genome Sequence of Cyanobacterium Hassallia byssoidea Strain VB512170, Isolated from Monuments in India.</title>
        <authorList>
            <person name="Singh D."/>
            <person name="Chandrababunaidu M.M."/>
            <person name="Panda A."/>
            <person name="Sen D."/>
            <person name="Bhattacharyya S."/>
            <person name="Adhikary S.P."/>
            <person name="Tripathy S."/>
        </authorList>
    </citation>
    <scope>NUCLEOTIDE SEQUENCE [LARGE SCALE GENOMIC DNA]</scope>
    <source>
        <strain evidence="1 2">VB512170</strain>
    </source>
</reference>
<dbReference type="AlphaFoldDB" id="A0A846H9I4"/>
<keyword evidence="2" id="KW-1185">Reference proteome</keyword>
<evidence type="ECO:0000313" key="1">
    <source>
        <dbReference type="EMBL" id="NEU73743.1"/>
    </source>
</evidence>
<protein>
    <submittedName>
        <fullName evidence="1">Uncharacterized protein</fullName>
    </submittedName>
</protein>
<dbReference type="EMBL" id="JTCM02000028">
    <property type="protein sequence ID" value="NEU73743.1"/>
    <property type="molecule type" value="Genomic_DNA"/>
</dbReference>
<organism evidence="1 2">
    <name type="scientific">Hassallia byssoidea VB512170</name>
    <dbReference type="NCBI Taxonomy" id="1304833"/>
    <lineage>
        <taxon>Bacteria</taxon>
        <taxon>Bacillati</taxon>
        <taxon>Cyanobacteriota</taxon>
        <taxon>Cyanophyceae</taxon>
        <taxon>Nostocales</taxon>
        <taxon>Tolypothrichaceae</taxon>
        <taxon>Hassallia</taxon>
    </lineage>
</organism>
<name>A0A846H9I4_9CYAN</name>
<evidence type="ECO:0000313" key="2">
    <source>
        <dbReference type="Proteomes" id="UP000031549"/>
    </source>
</evidence>
<dbReference type="Proteomes" id="UP000031549">
    <property type="component" value="Unassembled WGS sequence"/>
</dbReference>